<feature type="transmembrane region" description="Helical" evidence="5">
    <location>
        <begin position="21"/>
        <end position="38"/>
    </location>
</feature>
<feature type="transmembrane region" description="Helical" evidence="5">
    <location>
        <begin position="50"/>
        <end position="69"/>
    </location>
</feature>
<feature type="transmembrane region" description="Helical" evidence="5">
    <location>
        <begin position="288"/>
        <end position="307"/>
    </location>
</feature>
<dbReference type="Gene3D" id="3.30.750.24">
    <property type="entry name" value="STAS domain"/>
    <property type="match status" value="1"/>
</dbReference>
<dbReference type="Proteomes" id="UP000314616">
    <property type="component" value="Chromosome"/>
</dbReference>
<reference evidence="7 8" key="1">
    <citation type="submission" date="2019-05" db="EMBL/GenBank/DDBJ databases">
        <title>Georgenia *** sp. nov., and Georgenia *** sp. nov., isolated from the intestinal contents of plateau pika (Ochotona curzoniae) in the Qinghai-Tibet plateau of China.</title>
        <authorList>
            <person name="Tian Z."/>
        </authorList>
    </citation>
    <scope>NUCLEOTIDE SEQUENCE [LARGE SCALE GENOMIC DNA]</scope>
    <source>
        <strain evidence="7 8">Z443</strain>
    </source>
</reference>
<dbReference type="Pfam" id="PF01740">
    <property type="entry name" value="STAS"/>
    <property type="match status" value="1"/>
</dbReference>
<dbReference type="PANTHER" id="PTHR11814">
    <property type="entry name" value="SULFATE TRANSPORTER"/>
    <property type="match status" value="1"/>
</dbReference>
<feature type="transmembrane region" description="Helical" evidence="5">
    <location>
        <begin position="248"/>
        <end position="267"/>
    </location>
</feature>
<dbReference type="CDD" id="cd07042">
    <property type="entry name" value="STAS_SulP_like_sulfate_transporter"/>
    <property type="match status" value="1"/>
</dbReference>
<evidence type="ECO:0000256" key="2">
    <source>
        <dbReference type="ARBA" id="ARBA00022692"/>
    </source>
</evidence>
<feature type="transmembrane region" description="Helical" evidence="5">
    <location>
        <begin position="387"/>
        <end position="411"/>
    </location>
</feature>
<feature type="transmembrane region" description="Helical" evidence="5">
    <location>
        <begin position="101"/>
        <end position="123"/>
    </location>
</feature>
<evidence type="ECO:0000313" key="8">
    <source>
        <dbReference type="Proteomes" id="UP000314616"/>
    </source>
</evidence>
<evidence type="ECO:0000256" key="3">
    <source>
        <dbReference type="ARBA" id="ARBA00022989"/>
    </source>
</evidence>
<dbReference type="AlphaFoldDB" id="A0A5B8C356"/>
<evidence type="ECO:0000313" key="7">
    <source>
        <dbReference type="EMBL" id="QDC24688.1"/>
    </source>
</evidence>
<feature type="transmembrane region" description="Helical" evidence="5">
    <location>
        <begin position="135"/>
        <end position="153"/>
    </location>
</feature>
<evidence type="ECO:0000256" key="1">
    <source>
        <dbReference type="ARBA" id="ARBA00004141"/>
    </source>
</evidence>
<dbReference type="Pfam" id="PF00916">
    <property type="entry name" value="Sulfate_transp"/>
    <property type="match status" value="1"/>
</dbReference>
<dbReference type="EMBL" id="CP040915">
    <property type="protein sequence ID" value="QDC24688.1"/>
    <property type="molecule type" value="Genomic_DNA"/>
</dbReference>
<feature type="transmembrane region" description="Helical" evidence="5">
    <location>
        <begin position="350"/>
        <end position="367"/>
    </location>
</feature>
<dbReference type="NCBIfam" id="TIGR00815">
    <property type="entry name" value="sulP"/>
    <property type="match status" value="1"/>
</dbReference>
<organism evidence="7 8">
    <name type="scientific">Georgenia yuyongxinii</name>
    <dbReference type="NCBI Taxonomy" id="2589797"/>
    <lineage>
        <taxon>Bacteria</taxon>
        <taxon>Bacillati</taxon>
        <taxon>Actinomycetota</taxon>
        <taxon>Actinomycetes</taxon>
        <taxon>Micrococcales</taxon>
        <taxon>Bogoriellaceae</taxon>
        <taxon>Georgenia</taxon>
    </lineage>
</organism>
<accession>A0A5B8C356</accession>
<dbReference type="InterPro" id="IPR011547">
    <property type="entry name" value="SLC26A/SulP_dom"/>
</dbReference>
<dbReference type="GO" id="GO:0016020">
    <property type="term" value="C:membrane"/>
    <property type="evidence" value="ECO:0007669"/>
    <property type="project" value="UniProtKB-SubCell"/>
</dbReference>
<evidence type="ECO:0000259" key="6">
    <source>
        <dbReference type="PROSITE" id="PS50801"/>
    </source>
</evidence>
<name>A0A5B8C356_9MICO</name>
<dbReference type="RefSeq" id="WP_139928280.1">
    <property type="nucleotide sequence ID" value="NZ_CP040915.1"/>
</dbReference>
<feature type="transmembrane region" description="Helical" evidence="5">
    <location>
        <begin position="76"/>
        <end position="95"/>
    </location>
</feature>
<proteinExistence type="predicted"/>
<feature type="domain" description="STAS" evidence="6">
    <location>
        <begin position="439"/>
        <end position="568"/>
    </location>
</feature>
<sequence>MERESPGLVRGLTALRGYRREWWRGDVLAGLTVTAYLVPQVMAYSTLAGLPPVVGLWTIVPVMVVYAVLGSSRQLSVGPESTTALMVAAVLGPLAAGDQKLYATLAATLAAMVGVIALVARLVRLGAVADVISKPVLVGYMAGVAALMVSGQLEKVTGVPVPDGTFVEQVVAFLTGLDSLDLTTTAFSAVVLAALFGLRWWVPRLPGPLIVVLLATGAVILLGLQAEVDVVGEIPAGLPSFGLPTLDPGLLGSLVLPAVSVLLVAYTDNVLTARAFALRGGYRVDANAELLALGAVNVVAGLVQGFAVSSSGSRTAIAVAAGSRTQVFSLVAAVSVVGILLFARPVLAAFPMAALGALIIFAATSLVDVPEFRRLWAFRRSEFLLALATFVAVVVVGILPGIGIAVGLSILELLLRVSRPHDAVLGLVPGVAGMHDVDDYPSAHTVPGLVVYRYDSPLFFANAENFRRRALDAVAEHEHEHEHDDDDDDDDDGKVAWFVLNAEANVEVDLTALDALDALRKELQDRGIVFALARVKQDLLADLQAHGLVDAIGEARIYATLPTAVEAYRAWRAEGETEPTRGR</sequence>
<keyword evidence="3 5" id="KW-1133">Transmembrane helix</keyword>
<dbReference type="GO" id="GO:0055085">
    <property type="term" value="P:transmembrane transport"/>
    <property type="evidence" value="ECO:0007669"/>
    <property type="project" value="InterPro"/>
</dbReference>
<keyword evidence="4 5" id="KW-0472">Membrane</keyword>
<dbReference type="PROSITE" id="PS50801">
    <property type="entry name" value="STAS"/>
    <property type="match status" value="1"/>
</dbReference>
<evidence type="ECO:0000256" key="5">
    <source>
        <dbReference type="SAM" id="Phobius"/>
    </source>
</evidence>
<dbReference type="InterPro" id="IPR036513">
    <property type="entry name" value="STAS_dom_sf"/>
</dbReference>
<feature type="transmembrane region" description="Helical" evidence="5">
    <location>
        <begin position="182"/>
        <end position="202"/>
    </location>
</feature>
<dbReference type="OrthoDB" id="9769739at2"/>
<feature type="transmembrane region" description="Helical" evidence="5">
    <location>
        <begin position="209"/>
        <end position="228"/>
    </location>
</feature>
<dbReference type="InterPro" id="IPR001902">
    <property type="entry name" value="SLC26A/SulP_fam"/>
</dbReference>
<gene>
    <name evidence="7" type="primary">sulP</name>
    <name evidence="7" type="ORF">FE374_08715</name>
</gene>
<protein>
    <submittedName>
        <fullName evidence="7">Sulfate permease</fullName>
    </submittedName>
</protein>
<dbReference type="SUPFAM" id="SSF52091">
    <property type="entry name" value="SpoIIaa-like"/>
    <property type="match status" value="1"/>
</dbReference>
<dbReference type="KEGG" id="gyu:FE374_08715"/>
<keyword evidence="2 5" id="KW-0812">Transmembrane</keyword>
<dbReference type="InterPro" id="IPR002645">
    <property type="entry name" value="STAS_dom"/>
</dbReference>
<comment type="subcellular location">
    <subcellularLocation>
        <location evidence="1">Membrane</location>
        <topology evidence="1">Multi-pass membrane protein</topology>
    </subcellularLocation>
</comment>
<evidence type="ECO:0000256" key="4">
    <source>
        <dbReference type="ARBA" id="ARBA00023136"/>
    </source>
</evidence>